<protein>
    <submittedName>
        <fullName evidence="2">Uncharacterized protein</fullName>
    </submittedName>
</protein>
<organism evidence="2 3">
    <name type="scientific">Komagataeibacter oboediens</name>
    <dbReference type="NCBI Taxonomy" id="65958"/>
    <lineage>
        <taxon>Bacteria</taxon>
        <taxon>Pseudomonadati</taxon>
        <taxon>Pseudomonadota</taxon>
        <taxon>Alphaproteobacteria</taxon>
        <taxon>Acetobacterales</taxon>
        <taxon>Acetobacteraceae</taxon>
        <taxon>Komagataeibacter</taxon>
    </lineage>
</organism>
<dbReference type="EMBL" id="NKTX01000036">
    <property type="protein sequence ID" value="PYD81336.1"/>
    <property type="molecule type" value="Genomic_DNA"/>
</dbReference>
<dbReference type="AlphaFoldDB" id="A0A318QP90"/>
<comment type="caution">
    <text evidence="2">The sequence shown here is derived from an EMBL/GenBank/DDBJ whole genome shotgun (WGS) entry which is preliminary data.</text>
</comment>
<gene>
    <name evidence="2" type="ORF">CFR80_12385</name>
</gene>
<evidence type="ECO:0000256" key="1">
    <source>
        <dbReference type="SAM" id="MobiDB-lite"/>
    </source>
</evidence>
<evidence type="ECO:0000313" key="2">
    <source>
        <dbReference type="EMBL" id="PYD81336.1"/>
    </source>
</evidence>
<feature type="compositionally biased region" description="Acidic residues" evidence="1">
    <location>
        <begin position="47"/>
        <end position="70"/>
    </location>
</feature>
<proteinExistence type="predicted"/>
<evidence type="ECO:0000313" key="3">
    <source>
        <dbReference type="Proteomes" id="UP000247417"/>
    </source>
</evidence>
<feature type="compositionally biased region" description="Acidic residues" evidence="1">
    <location>
        <begin position="81"/>
        <end position="93"/>
    </location>
</feature>
<name>A0A318QP90_9PROT</name>
<sequence>MLTHEWRHAMFMIEETGTPLDTIPFRPASVVPRPPIDDPGHDPGQGEPDEKEPLDLPEDPGPDYDEEEPIDPDKDGLVEPLEPDEEDEGPVAD</sequence>
<reference evidence="2 3" key="1">
    <citation type="submission" date="2017-07" db="EMBL/GenBank/DDBJ databases">
        <title>A draft genome sequence of Komagataeibacter oboediens LMG 18849.</title>
        <authorList>
            <person name="Skraban J."/>
            <person name="Cleenwerck I."/>
            <person name="Vandamme P."/>
            <person name="Trcek J."/>
        </authorList>
    </citation>
    <scope>NUCLEOTIDE SEQUENCE [LARGE SCALE GENOMIC DNA]</scope>
    <source>
        <strain evidence="2 3">LMG 18849</strain>
    </source>
</reference>
<dbReference type="Proteomes" id="UP000247417">
    <property type="component" value="Unassembled WGS sequence"/>
</dbReference>
<feature type="region of interest" description="Disordered" evidence="1">
    <location>
        <begin position="16"/>
        <end position="93"/>
    </location>
</feature>
<dbReference type="STRING" id="940286.GCA_000227565_00984"/>
<accession>A0A318QP90</accession>